<dbReference type="SUPFAM" id="SSF51182">
    <property type="entry name" value="RmlC-like cupins"/>
    <property type="match status" value="1"/>
</dbReference>
<dbReference type="Proteomes" id="UP001166304">
    <property type="component" value="Unassembled WGS sequence"/>
</dbReference>
<dbReference type="PANTHER" id="PTHR35848">
    <property type="entry name" value="OXALATE-BINDING PROTEIN"/>
    <property type="match status" value="1"/>
</dbReference>
<keyword evidence="1" id="KW-0479">Metal-binding</keyword>
<feature type="domain" description="Cupin type-2" evidence="2">
    <location>
        <begin position="42"/>
        <end position="113"/>
    </location>
</feature>
<dbReference type="AlphaFoldDB" id="A0AA41G4B5"/>
<dbReference type="CDD" id="cd02224">
    <property type="entry name" value="cupin_SPO2919-like"/>
    <property type="match status" value="1"/>
</dbReference>
<gene>
    <name evidence="3" type="ORF">KTS37_15820</name>
</gene>
<comment type="caution">
    <text evidence="3">The sequence shown here is derived from an EMBL/GenBank/DDBJ whole genome shotgun (WGS) entry which is preliminary data.</text>
</comment>
<dbReference type="GO" id="GO:0046872">
    <property type="term" value="F:metal ion binding"/>
    <property type="evidence" value="ECO:0007669"/>
    <property type="project" value="UniProtKB-KW"/>
</dbReference>
<dbReference type="InterPro" id="IPR013096">
    <property type="entry name" value="Cupin_2"/>
</dbReference>
<evidence type="ECO:0000313" key="3">
    <source>
        <dbReference type="EMBL" id="MBV0903258.1"/>
    </source>
</evidence>
<dbReference type="Pfam" id="PF07883">
    <property type="entry name" value="Cupin_2"/>
    <property type="match status" value="1"/>
</dbReference>
<name>A0AA41G4B5_9EURY</name>
<dbReference type="InterPro" id="IPR014710">
    <property type="entry name" value="RmlC-like_jellyroll"/>
</dbReference>
<dbReference type="InterPro" id="IPR011051">
    <property type="entry name" value="RmlC_Cupin_sf"/>
</dbReference>
<dbReference type="RefSeq" id="WP_162414001.1">
    <property type="nucleotide sequence ID" value="NZ_JAHQXE010000005.1"/>
</dbReference>
<sequence length="162" mass="17853">MSDGPVNADDLDWTDYDHGDRQFRRKQLGEAAGGEDLGASLYAVPPGKRLWLRHYHEGNEEAIFVQRGTGTLWLGPEKEEHPLEAGDYVALPAGEESAHEIAAGDEELRLLMVSTMEEPDITVYPDREMVGLYAGAAPGGDAAERSLSTYLDATAEKDYWDE</sequence>
<reference evidence="3" key="1">
    <citation type="submission" date="2021-06" db="EMBL/GenBank/DDBJ databases">
        <title>New haloarchaea isolates fom saline soil.</title>
        <authorList>
            <person name="Duran-Viseras A."/>
            <person name="Sanchez-Porro C.S."/>
            <person name="Ventosa A."/>
        </authorList>
    </citation>
    <scope>NUCLEOTIDE SEQUENCE</scope>
    <source>
        <strain evidence="3">JCM 18369</strain>
    </source>
</reference>
<dbReference type="Gene3D" id="2.60.120.10">
    <property type="entry name" value="Jelly Rolls"/>
    <property type="match status" value="1"/>
</dbReference>
<keyword evidence="4" id="KW-1185">Reference proteome</keyword>
<evidence type="ECO:0000313" key="4">
    <source>
        <dbReference type="Proteomes" id="UP001166304"/>
    </source>
</evidence>
<evidence type="ECO:0000256" key="1">
    <source>
        <dbReference type="ARBA" id="ARBA00022723"/>
    </source>
</evidence>
<dbReference type="EMBL" id="JAHQXE010000005">
    <property type="protein sequence ID" value="MBV0903258.1"/>
    <property type="molecule type" value="Genomic_DNA"/>
</dbReference>
<evidence type="ECO:0000259" key="2">
    <source>
        <dbReference type="Pfam" id="PF07883"/>
    </source>
</evidence>
<accession>A0AA41G4B5</accession>
<organism evidence="3 4">
    <name type="scientific">Haloarcula salina</name>
    <dbReference type="NCBI Taxonomy" id="1429914"/>
    <lineage>
        <taxon>Archaea</taxon>
        <taxon>Methanobacteriati</taxon>
        <taxon>Methanobacteriota</taxon>
        <taxon>Stenosarchaea group</taxon>
        <taxon>Halobacteria</taxon>
        <taxon>Halobacteriales</taxon>
        <taxon>Haloarculaceae</taxon>
        <taxon>Haloarcula</taxon>
    </lineage>
</organism>
<protein>
    <submittedName>
        <fullName evidence="3">Cupin domain-containing protein</fullName>
    </submittedName>
</protein>
<proteinExistence type="predicted"/>
<dbReference type="InterPro" id="IPR051610">
    <property type="entry name" value="GPI/OXD"/>
</dbReference>